<evidence type="ECO:0000313" key="2">
    <source>
        <dbReference type="Proteomes" id="UP000004910"/>
    </source>
</evidence>
<dbReference type="Proteomes" id="UP000004910">
    <property type="component" value="Unassembled WGS sequence"/>
</dbReference>
<reference evidence="1" key="2">
    <citation type="submission" date="2014-06" db="EMBL/GenBank/DDBJ databases">
        <title>Draft genome sequence of Clostridium spiroforme (DSM 1552).</title>
        <authorList>
            <person name="Sudarsanam P."/>
            <person name="Ley R."/>
            <person name="Guruge J."/>
            <person name="Turnbaugh P.J."/>
            <person name="Mahowald M."/>
            <person name="Liep D."/>
            <person name="Gordon J."/>
        </authorList>
    </citation>
    <scope>NUCLEOTIDE SEQUENCE</scope>
    <source>
        <strain evidence="1">DSM 1552</strain>
    </source>
</reference>
<dbReference type="EMBL" id="ABIK02000006">
    <property type="protein sequence ID" value="EDS75449.1"/>
    <property type="molecule type" value="Genomic_DNA"/>
</dbReference>
<evidence type="ECO:0000313" key="1">
    <source>
        <dbReference type="EMBL" id="EDS75449.1"/>
    </source>
</evidence>
<reference evidence="1" key="1">
    <citation type="submission" date="2008-02" db="EMBL/GenBank/DDBJ databases">
        <authorList>
            <person name="Fulton L."/>
            <person name="Clifton S."/>
            <person name="Fulton B."/>
            <person name="Xu J."/>
            <person name="Minx P."/>
            <person name="Pepin K.H."/>
            <person name="Johnson M."/>
            <person name="Thiruvilangam P."/>
            <person name="Bhonagiri V."/>
            <person name="Nash W.E."/>
            <person name="Mardis E.R."/>
            <person name="Wilson R.K."/>
        </authorList>
    </citation>
    <scope>NUCLEOTIDE SEQUENCE [LARGE SCALE GENOMIC DNA]</scope>
    <source>
        <strain evidence="1">DSM 1552</strain>
    </source>
</reference>
<dbReference type="AlphaFoldDB" id="B1C0W4"/>
<dbReference type="HOGENOM" id="CLU_3307564_0_0_9"/>
<protein>
    <submittedName>
        <fullName evidence="1">Uncharacterized protein</fullName>
    </submittedName>
</protein>
<keyword evidence="2" id="KW-1185">Reference proteome</keyword>
<comment type="caution">
    <text evidence="1">The sequence shown here is derived from an EMBL/GenBank/DDBJ whole genome shotgun (WGS) entry which is preliminary data.</text>
</comment>
<organism evidence="1 2">
    <name type="scientific">Thomasclavelia spiroformis DSM 1552</name>
    <dbReference type="NCBI Taxonomy" id="428126"/>
    <lineage>
        <taxon>Bacteria</taxon>
        <taxon>Bacillati</taxon>
        <taxon>Bacillota</taxon>
        <taxon>Erysipelotrichia</taxon>
        <taxon>Erysipelotrichales</taxon>
        <taxon>Coprobacillaceae</taxon>
        <taxon>Thomasclavelia</taxon>
    </lineage>
</organism>
<sequence>MKLVVHFMLLMVQFIANNHKIQSKMESVYKLILFLQKIR</sequence>
<dbReference type="STRING" id="428126.CLOSPI_00845"/>
<accession>B1C0W4</accession>
<gene>
    <name evidence="1" type="ORF">CLOSPI_00845</name>
</gene>
<name>B1C0W4_9FIRM</name>
<proteinExistence type="predicted"/>